<proteinExistence type="predicted"/>
<reference evidence="1 2" key="1">
    <citation type="submission" date="2024-05" db="EMBL/GenBank/DDBJ databases">
        <title>Genetic variation in Jamaican populations of the coffee berry borer (Hypothenemus hampei).</title>
        <authorList>
            <person name="Errbii M."/>
            <person name="Myrie A."/>
        </authorList>
    </citation>
    <scope>NUCLEOTIDE SEQUENCE [LARGE SCALE GENOMIC DNA]</scope>
    <source>
        <strain evidence="1">JA-Hopewell-2020-01-JO</strain>
        <tissue evidence="1">Whole body</tissue>
    </source>
</reference>
<comment type="caution">
    <text evidence="1">The sequence shown here is derived from an EMBL/GenBank/DDBJ whole genome shotgun (WGS) entry which is preliminary data.</text>
</comment>
<dbReference type="Proteomes" id="UP001566132">
    <property type="component" value="Unassembled WGS sequence"/>
</dbReference>
<gene>
    <name evidence="1" type="ORF">ABEB36_013813</name>
</gene>
<name>A0ABD1E6A9_HYPHA</name>
<keyword evidence="2" id="KW-1185">Reference proteome</keyword>
<organism evidence="1 2">
    <name type="scientific">Hypothenemus hampei</name>
    <name type="common">Coffee berry borer</name>
    <dbReference type="NCBI Taxonomy" id="57062"/>
    <lineage>
        <taxon>Eukaryota</taxon>
        <taxon>Metazoa</taxon>
        <taxon>Ecdysozoa</taxon>
        <taxon>Arthropoda</taxon>
        <taxon>Hexapoda</taxon>
        <taxon>Insecta</taxon>
        <taxon>Pterygota</taxon>
        <taxon>Neoptera</taxon>
        <taxon>Endopterygota</taxon>
        <taxon>Coleoptera</taxon>
        <taxon>Polyphaga</taxon>
        <taxon>Cucujiformia</taxon>
        <taxon>Curculionidae</taxon>
        <taxon>Scolytinae</taxon>
        <taxon>Hypothenemus</taxon>
    </lineage>
</organism>
<accession>A0ABD1E6A9</accession>
<dbReference type="AlphaFoldDB" id="A0ABD1E6A9"/>
<protein>
    <submittedName>
        <fullName evidence="1">Uncharacterized protein</fullName>
    </submittedName>
</protein>
<sequence length="87" mass="9551">MLELGVADQISKKSDKNGFKKTWLAEAFEICQGTTPGANTHPVEESSSGRSWDVAETVAPDQGYFGNPRREDTFLDPSTLSFHSIDC</sequence>
<evidence type="ECO:0000313" key="2">
    <source>
        <dbReference type="Proteomes" id="UP001566132"/>
    </source>
</evidence>
<dbReference type="EMBL" id="JBDJPC010000011">
    <property type="protein sequence ID" value="KAL1489886.1"/>
    <property type="molecule type" value="Genomic_DNA"/>
</dbReference>
<evidence type="ECO:0000313" key="1">
    <source>
        <dbReference type="EMBL" id="KAL1489886.1"/>
    </source>
</evidence>